<dbReference type="GeneID" id="63806538"/>
<evidence type="ECO:0000256" key="5">
    <source>
        <dbReference type="SAM" id="Phobius"/>
    </source>
</evidence>
<accession>A0A1Y1VWP6</accession>
<keyword evidence="2 5" id="KW-0812">Transmembrane</keyword>
<evidence type="ECO:0000256" key="1">
    <source>
        <dbReference type="ARBA" id="ARBA00004141"/>
    </source>
</evidence>
<proteinExistence type="predicted"/>
<evidence type="ECO:0000256" key="2">
    <source>
        <dbReference type="ARBA" id="ARBA00022692"/>
    </source>
</evidence>
<comment type="subcellular location">
    <subcellularLocation>
        <location evidence="1">Membrane</location>
        <topology evidence="1">Multi-pass membrane protein</topology>
    </subcellularLocation>
</comment>
<dbReference type="Pfam" id="PF00003">
    <property type="entry name" value="7tm_3"/>
    <property type="match status" value="1"/>
</dbReference>
<dbReference type="GO" id="GO:0016020">
    <property type="term" value="C:membrane"/>
    <property type="evidence" value="ECO:0007669"/>
    <property type="project" value="UniProtKB-SubCell"/>
</dbReference>
<evidence type="ECO:0000313" key="7">
    <source>
        <dbReference type="EMBL" id="ORX65721.1"/>
    </source>
</evidence>
<dbReference type="OrthoDB" id="5527222at2759"/>
<protein>
    <recommendedName>
        <fullName evidence="6">G-protein coupled receptors family 3 profile domain-containing protein</fullName>
    </recommendedName>
</protein>
<keyword evidence="3 5" id="KW-1133">Transmembrane helix</keyword>
<organism evidence="7 8">
    <name type="scientific">Linderina pennispora</name>
    <dbReference type="NCBI Taxonomy" id="61395"/>
    <lineage>
        <taxon>Eukaryota</taxon>
        <taxon>Fungi</taxon>
        <taxon>Fungi incertae sedis</taxon>
        <taxon>Zoopagomycota</taxon>
        <taxon>Kickxellomycotina</taxon>
        <taxon>Kickxellomycetes</taxon>
        <taxon>Kickxellales</taxon>
        <taxon>Kickxellaceae</taxon>
        <taxon>Linderina</taxon>
    </lineage>
</organism>
<feature type="transmembrane region" description="Helical" evidence="5">
    <location>
        <begin position="108"/>
        <end position="126"/>
    </location>
</feature>
<name>A0A1Y1VWP6_9FUNG</name>
<feature type="transmembrane region" description="Helical" evidence="5">
    <location>
        <begin position="256"/>
        <end position="278"/>
    </location>
</feature>
<evidence type="ECO:0000256" key="4">
    <source>
        <dbReference type="ARBA" id="ARBA00023136"/>
    </source>
</evidence>
<feature type="transmembrane region" description="Helical" evidence="5">
    <location>
        <begin position="146"/>
        <end position="167"/>
    </location>
</feature>
<feature type="transmembrane region" description="Helical" evidence="5">
    <location>
        <begin position="220"/>
        <end position="244"/>
    </location>
</feature>
<comment type="caution">
    <text evidence="7">The sequence shown here is derived from an EMBL/GenBank/DDBJ whole genome shotgun (WGS) entry which is preliminary data.</text>
</comment>
<feature type="transmembrane region" description="Helical" evidence="5">
    <location>
        <begin position="39"/>
        <end position="60"/>
    </location>
</feature>
<dbReference type="RefSeq" id="XP_040739829.1">
    <property type="nucleotide sequence ID" value="XM_040889890.1"/>
</dbReference>
<dbReference type="AlphaFoldDB" id="A0A1Y1VWP6"/>
<feature type="transmembrane region" description="Helical" evidence="5">
    <location>
        <begin position="187"/>
        <end position="208"/>
    </location>
</feature>
<evidence type="ECO:0000259" key="6">
    <source>
        <dbReference type="Pfam" id="PF00003"/>
    </source>
</evidence>
<gene>
    <name evidence="7" type="ORF">DL89DRAFT_286811</name>
</gene>
<evidence type="ECO:0000313" key="8">
    <source>
        <dbReference type="Proteomes" id="UP000193922"/>
    </source>
</evidence>
<dbReference type="EMBL" id="MCFD01000022">
    <property type="protein sequence ID" value="ORX65721.1"/>
    <property type="molecule type" value="Genomic_DNA"/>
</dbReference>
<keyword evidence="4 5" id="KW-0472">Membrane</keyword>
<feature type="transmembrane region" description="Helical" evidence="5">
    <location>
        <begin position="72"/>
        <end position="88"/>
    </location>
</feature>
<evidence type="ECO:0000256" key="3">
    <source>
        <dbReference type="ARBA" id="ARBA00022989"/>
    </source>
</evidence>
<keyword evidence="8" id="KW-1185">Reference proteome</keyword>
<dbReference type="InterPro" id="IPR017978">
    <property type="entry name" value="GPCR_3_C"/>
</dbReference>
<sequence>MSTALALSKRAPKLSEADRIKGIADLGKTLEPVGVTDTVTIAVSASLYGVTGLLVLYALIHRNYRPIRAKNMPLTTVMYIACIVWFLGDIATNGLVYNVGVWSKCKLWVIWFRDLGGYLYSSIVLLRAHALNRIFIQRKSFTGWAYYMPIVILAAALLIFCLTVQLISDELTVSYLPKLEICHYVEGFKWGSLALLWLVWFASLFYYIKIRHIQTAFNEFREALVVFFIAFTTLLETSLVHGIFPTYPLNRTLRTITTYVDVVCGNISVWVFLVYPVFKRIFYREKYEHEWLAKLARDGLQREYQIEMNRSANTSDFAKMGSGHQLTSLSSNDRTYATDYHITLDSNSEIANFSSYR</sequence>
<feature type="domain" description="G-protein coupled receptors family 3 profile" evidence="6">
    <location>
        <begin position="39"/>
        <end position="274"/>
    </location>
</feature>
<reference evidence="7 8" key="1">
    <citation type="submission" date="2016-07" db="EMBL/GenBank/DDBJ databases">
        <title>Pervasive Adenine N6-methylation of Active Genes in Fungi.</title>
        <authorList>
            <consortium name="DOE Joint Genome Institute"/>
            <person name="Mondo S.J."/>
            <person name="Dannebaum R.O."/>
            <person name="Kuo R.C."/>
            <person name="Labutti K."/>
            <person name="Haridas S."/>
            <person name="Kuo A."/>
            <person name="Salamov A."/>
            <person name="Ahrendt S.R."/>
            <person name="Lipzen A."/>
            <person name="Sullivan W."/>
            <person name="Andreopoulos W.B."/>
            <person name="Clum A."/>
            <person name="Lindquist E."/>
            <person name="Daum C."/>
            <person name="Ramamoorthy G.K."/>
            <person name="Gryganskyi A."/>
            <person name="Culley D."/>
            <person name="Magnuson J.K."/>
            <person name="James T.Y."/>
            <person name="O'Malley M.A."/>
            <person name="Stajich J.E."/>
            <person name="Spatafora J.W."/>
            <person name="Visel A."/>
            <person name="Grigoriev I.V."/>
        </authorList>
    </citation>
    <scope>NUCLEOTIDE SEQUENCE [LARGE SCALE GENOMIC DNA]</scope>
    <source>
        <strain evidence="7 8">ATCC 12442</strain>
    </source>
</reference>
<dbReference type="GO" id="GO:0004930">
    <property type="term" value="F:G protein-coupled receptor activity"/>
    <property type="evidence" value="ECO:0007669"/>
    <property type="project" value="InterPro"/>
</dbReference>
<dbReference type="Proteomes" id="UP000193922">
    <property type="component" value="Unassembled WGS sequence"/>
</dbReference>